<feature type="transmembrane region" description="Helical" evidence="1">
    <location>
        <begin position="120"/>
        <end position="140"/>
    </location>
</feature>
<keyword evidence="1" id="KW-0812">Transmembrane</keyword>
<proteinExistence type="predicted"/>
<dbReference type="EMBL" id="CAJNDS010002131">
    <property type="protein sequence ID" value="CAE7344115.1"/>
    <property type="molecule type" value="Genomic_DNA"/>
</dbReference>
<organism evidence="2 3">
    <name type="scientific">Symbiodinium natans</name>
    <dbReference type="NCBI Taxonomy" id="878477"/>
    <lineage>
        <taxon>Eukaryota</taxon>
        <taxon>Sar</taxon>
        <taxon>Alveolata</taxon>
        <taxon>Dinophyceae</taxon>
        <taxon>Suessiales</taxon>
        <taxon>Symbiodiniaceae</taxon>
        <taxon>Symbiodinium</taxon>
    </lineage>
</organism>
<keyword evidence="1" id="KW-1133">Transmembrane helix</keyword>
<gene>
    <name evidence="2" type="ORF">SNAT2548_LOCUS18026</name>
</gene>
<evidence type="ECO:0000313" key="2">
    <source>
        <dbReference type="EMBL" id="CAE7344115.1"/>
    </source>
</evidence>
<name>A0A812PE45_9DINO</name>
<feature type="transmembrane region" description="Helical" evidence="1">
    <location>
        <begin position="152"/>
        <end position="171"/>
    </location>
</feature>
<sequence>MTCKDCNVGITARDCELDLAEADLLGDQKRGVGMTLVSSHLRARDVRAVNLAAGMVLRDSDVDMEDAFLSDNALGIVAANVTGSVRGLAYFNDAADNFCKTGSCPKVEHRDFFMSYNYQAFGAACLAGCLVSTLSAVQLLKLLYTDLGLSRYTALWALGCGFWPLAVVASVKVPAV</sequence>
<protein>
    <submittedName>
        <fullName evidence="2">Uncharacterized protein</fullName>
    </submittedName>
</protein>
<reference evidence="2" key="1">
    <citation type="submission" date="2021-02" db="EMBL/GenBank/DDBJ databases">
        <authorList>
            <person name="Dougan E. K."/>
            <person name="Rhodes N."/>
            <person name="Thang M."/>
            <person name="Chan C."/>
        </authorList>
    </citation>
    <scope>NUCLEOTIDE SEQUENCE</scope>
</reference>
<keyword evidence="1" id="KW-0472">Membrane</keyword>
<keyword evidence="3" id="KW-1185">Reference proteome</keyword>
<dbReference type="Proteomes" id="UP000604046">
    <property type="component" value="Unassembled WGS sequence"/>
</dbReference>
<evidence type="ECO:0000256" key="1">
    <source>
        <dbReference type="SAM" id="Phobius"/>
    </source>
</evidence>
<evidence type="ECO:0000313" key="3">
    <source>
        <dbReference type="Proteomes" id="UP000604046"/>
    </source>
</evidence>
<accession>A0A812PE45</accession>
<comment type="caution">
    <text evidence="2">The sequence shown here is derived from an EMBL/GenBank/DDBJ whole genome shotgun (WGS) entry which is preliminary data.</text>
</comment>
<dbReference type="AlphaFoldDB" id="A0A812PE45"/>